<comment type="caution">
    <text evidence="6">The sequence shown here is derived from an EMBL/GenBank/DDBJ whole genome shotgun (WGS) entry which is preliminary data.</text>
</comment>
<feature type="compositionally biased region" description="Acidic residues" evidence="5">
    <location>
        <begin position="1172"/>
        <end position="1216"/>
    </location>
</feature>
<dbReference type="GO" id="GO:0016787">
    <property type="term" value="F:hydrolase activity"/>
    <property type="evidence" value="ECO:0007669"/>
    <property type="project" value="UniProtKB-KW"/>
</dbReference>
<dbReference type="GO" id="GO:0004386">
    <property type="term" value="F:helicase activity"/>
    <property type="evidence" value="ECO:0007669"/>
    <property type="project" value="UniProtKB-KW"/>
</dbReference>
<keyword evidence="3" id="KW-0347">Helicase</keyword>
<dbReference type="EMBL" id="CAJNJQ010001608">
    <property type="protein sequence ID" value="CAE7144637.1"/>
    <property type="molecule type" value="Genomic_DNA"/>
</dbReference>
<dbReference type="Gene3D" id="3.40.50.300">
    <property type="entry name" value="P-loop containing nucleotide triphosphate hydrolases"/>
    <property type="match status" value="2"/>
</dbReference>
<accession>A0A8H3E4D8</accession>
<evidence type="ECO:0008006" key="8">
    <source>
        <dbReference type="Google" id="ProtNLM"/>
    </source>
</evidence>
<name>A0A8H3E4D8_9AGAM</name>
<dbReference type="AlphaFoldDB" id="A0A8H3E4D8"/>
<dbReference type="InterPro" id="IPR039904">
    <property type="entry name" value="TRANK1"/>
</dbReference>
<sequence>MADIRDKVYSIFEIYTRSKRARGENDAADRTRLILPHLRQVIGESQVDYLYVDEVQDNLMIDIHLLRALAKNVENIYWSGDSAQTVVAGSAFRINDLKAFTYRDQVGSGPSAHRKAPAQFTTFELNVNFRSLSGIVSFAGYVVQTIHNLFPESIDPMEPEKAKHYGDPPILFTDVRDEVGYFEKFLLGSSTSNRVVFGAQQAILVRDAETAEQLDARLQGLCNVLPIMDSKGLEFDDVLIYNFFSQSAAPATAWTHVMGTARGNQAPPPVLCSELKLLYVAATRARRRCWIWESDTAVSPLKTQWINRGLVKVERASQMIGRLATTSNKAEWVSKGREYFSHRLYKLAAACFRQADQLNEAKLSTAYHLMTRAKLKRLRGDNPAVRIELIVAASELEECAQIPGIGNKTNIYYHAATCYESARELIRASVAYIQAGRHTHGVQILFDARDFNNGATALVYNRKHLDKDFFESSREQARAYFFSRRDQLGPLFDSVEDKINYARNRNLKVQLKHILQEHQHYDELAIEYLEEDDLEQGVENYVMAYRHHRTDASIERAVTLTLEYVESVMLLEGVYRKAAHNLAKSLIRKVQPFASKTDSESCRTVDLFYVYLCLNQVNLDMLQAWNQDEPSLRQPRNVLACYFAIKDNYWLQDDSVEVVLGYLKAWDSFMSDIDKIVTHHNPSSLKLAQTLLGFSPDSSRLIIQGSAFIVSENSLIHRHAKKIYEDGEDDLVGSAINAIIRDELPKRRYALLDSLHTAALASSWAMPRRYSSSPLAVTLRQNSHLLVTSSDWSMPKLRVVCKILDVLDVSTSRGMKKFSDLAVIDQLWLQRIFGIVCSATGEVQSFSALSNVADADHMAKCLRDWLQRDLGQLITQQLSDTSITHALLHMLTRSGVHHELLRPTGLSHVSIVLDSNSSLSSNVLRPLRVFLFGHDRDRLNQAVGLLEYILDQPHRVDAAALVSLVEVLARELIAHMNVSGAPDLDAICMPFSWIMALAFKYGNKPSSASTECIGTFLHTIQRISLELRFGLPGRWHIDGRPGSPTSMDLLNLRLCWCVAFKFGEYMWLGVETIKRLADDEMPVKYRHRHTTSAGLYHEFAHVSEQTSCLAALCRTFHHESLVLVLEHPGQSHAAKEEDKVLQIICETSSSLVQKLKRLLQGESSDSSSGGSDPEDYMYQDYMLDQDQDIQDEYPEDYEDPYEYQVESEDENNENDDQLNSFWTHRYR</sequence>
<gene>
    <name evidence="6" type="ORF">RDB_LOCUS79080</name>
</gene>
<evidence type="ECO:0000256" key="5">
    <source>
        <dbReference type="SAM" id="MobiDB-lite"/>
    </source>
</evidence>
<evidence type="ECO:0000256" key="3">
    <source>
        <dbReference type="ARBA" id="ARBA00022806"/>
    </source>
</evidence>
<evidence type="ECO:0000313" key="7">
    <source>
        <dbReference type="Proteomes" id="UP000663827"/>
    </source>
</evidence>
<evidence type="ECO:0000256" key="4">
    <source>
        <dbReference type="ARBA" id="ARBA00022840"/>
    </source>
</evidence>
<dbReference type="InterPro" id="IPR027417">
    <property type="entry name" value="P-loop_NTPase"/>
</dbReference>
<organism evidence="6 7">
    <name type="scientific">Rhizoctonia solani</name>
    <dbReference type="NCBI Taxonomy" id="456999"/>
    <lineage>
        <taxon>Eukaryota</taxon>
        <taxon>Fungi</taxon>
        <taxon>Dikarya</taxon>
        <taxon>Basidiomycota</taxon>
        <taxon>Agaricomycotina</taxon>
        <taxon>Agaricomycetes</taxon>
        <taxon>Cantharellales</taxon>
        <taxon>Ceratobasidiaceae</taxon>
        <taxon>Rhizoctonia</taxon>
    </lineage>
</organism>
<feature type="compositionally biased region" description="Polar residues" evidence="5">
    <location>
        <begin position="1217"/>
        <end position="1227"/>
    </location>
</feature>
<dbReference type="PANTHER" id="PTHR21529:SF4">
    <property type="entry name" value="TPR AND ANKYRIN REPEAT-CONTAINING PROTEIN 1"/>
    <property type="match status" value="1"/>
</dbReference>
<proteinExistence type="predicted"/>
<feature type="region of interest" description="Disordered" evidence="5">
    <location>
        <begin position="1160"/>
        <end position="1227"/>
    </location>
</feature>
<evidence type="ECO:0000256" key="2">
    <source>
        <dbReference type="ARBA" id="ARBA00022801"/>
    </source>
</evidence>
<protein>
    <recommendedName>
        <fullName evidence="8">UvrD-like helicase ATP-binding domain-containing protein</fullName>
    </recommendedName>
</protein>
<dbReference type="Gene3D" id="1.10.10.160">
    <property type="match status" value="1"/>
</dbReference>
<keyword evidence="4" id="KW-0067">ATP-binding</keyword>
<evidence type="ECO:0000256" key="1">
    <source>
        <dbReference type="ARBA" id="ARBA00022741"/>
    </source>
</evidence>
<keyword evidence="2" id="KW-0378">Hydrolase</keyword>
<reference evidence="6" key="1">
    <citation type="submission" date="2021-01" db="EMBL/GenBank/DDBJ databases">
        <authorList>
            <person name="Kaushik A."/>
        </authorList>
    </citation>
    <scope>NUCLEOTIDE SEQUENCE</scope>
    <source>
        <strain evidence="6">AG5</strain>
    </source>
</reference>
<keyword evidence="1" id="KW-0547">Nucleotide-binding</keyword>
<evidence type="ECO:0000313" key="6">
    <source>
        <dbReference type="EMBL" id="CAE7144637.1"/>
    </source>
</evidence>
<dbReference type="PANTHER" id="PTHR21529">
    <property type="entry name" value="MAMMARY TURMOR VIRUS RECEPTOR HOMOLOG 1, 2 MTVR1, 2"/>
    <property type="match status" value="1"/>
</dbReference>
<dbReference type="InterPro" id="IPR013986">
    <property type="entry name" value="DExx_box_DNA_helicase_dom_sf"/>
</dbReference>
<dbReference type="SUPFAM" id="SSF52540">
    <property type="entry name" value="P-loop containing nucleoside triphosphate hydrolases"/>
    <property type="match status" value="1"/>
</dbReference>
<dbReference type="GO" id="GO:0005524">
    <property type="term" value="F:ATP binding"/>
    <property type="evidence" value="ECO:0007669"/>
    <property type="project" value="UniProtKB-KW"/>
</dbReference>
<dbReference type="Proteomes" id="UP000663827">
    <property type="component" value="Unassembled WGS sequence"/>
</dbReference>